<name>A0A0G4MYX3_VERLO</name>
<organism evidence="1 2">
    <name type="scientific">Verticillium longisporum</name>
    <name type="common">Verticillium dahliae var. longisporum</name>
    <dbReference type="NCBI Taxonomy" id="100787"/>
    <lineage>
        <taxon>Eukaryota</taxon>
        <taxon>Fungi</taxon>
        <taxon>Dikarya</taxon>
        <taxon>Ascomycota</taxon>
        <taxon>Pezizomycotina</taxon>
        <taxon>Sordariomycetes</taxon>
        <taxon>Hypocreomycetidae</taxon>
        <taxon>Glomerellales</taxon>
        <taxon>Plectosphaerellaceae</taxon>
        <taxon>Verticillium</taxon>
    </lineage>
</organism>
<proteinExistence type="predicted"/>
<evidence type="ECO:0000313" key="1">
    <source>
        <dbReference type="EMBL" id="CRK39377.1"/>
    </source>
</evidence>
<dbReference type="AlphaFoldDB" id="A0A0G4MYX3"/>
<feature type="non-terminal residue" evidence="1">
    <location>
        <position position="1"/>
    </location>
</feature>
<gene>
    <name evidence="1" type="ORF">BN1723_004585</name>
</gene>
<dbReference type="Proteomes" id="UP000045706">
    <property type="component" value="Unassembled WGS sequence"/>
</dbReference>
<reference evidence="2" key="1">
    <citation type="submission" date="2015-05" db="EMBL/GenBank/DDBJ databases">
        <authorList>
            <person name="Fogelqvist Johan"/>
        </authorList>
    </citation>
    <scope>NUCLEOTIDE SEQUENCE [LARGE SCALE GENOMIC DNA]</scope>
</reference>
<protein>
    <submittedName>
        <fullName evidence="1">Uncharacterized protein</fullName>
    </submittedName>
</protein>
<evidence type="ECO:0000313" key="2">
    <source>
        <dbReference type="Proteomes" id="UP000045706"/>
    </source>
</evidence>
<sequence>TQLATRLDVVEFSRAFPRGHRRQLTGQRKPVTGQNFRLDADASPPFPTPRRALFTSSSMSMFGVADDSRQRLCDDPTSGLVFAWTAARVYGHLSSPAQSPLLLTDRPFPHQWPPVLVLRPTFACPSTFIDKNRRLLWWNSSSVPSTIR</sequence>
<dbReference type="EMBL" id="CVQI01031719">
    <property type="protein sequence ID" value="CRK39377.1"/>
    <property type="molecule type" value="Genomic_DNA"/>
</dbReference>
<accession>A0A0G4MYX3</accession>